<organism evidence="2 3">
    <name type="scientific">Nannochloropsis gaditana</name>
    <dbReference type="NCBI Taxonomy" id="72520"/>
    <lineage>
        <taxon>Eukaryota</taxon>
        <taxon>Sar</taxon>
        <taxon>Stramenopiles</taxon>
        <taxon>Ochrophyta</taxon>
        <taxon>Eustigmatophyceae</taxon>
        <taxon>Eustigmatales</taxon>
        <taxon>Monodopsidaceae</taxon>
        <taxon>Nannochloropsis</taxon>
    </lineage>
</organism>
<keyword evidence="1" id="KW-0812">Transmembrane</keyword>
<protein>
    <submittedName>
        <fullName evidence="2">Uncharacterized protein</fullName>
    </submittedName>
</protein>
<dbReference type="Proteomes" id="UP000019335">
    <property type="component" value="Unassembled WGS sequence"/>
</dbReference>
<evidence type="ECO:0000313" key="2">
    <source>
        <dbReference type="EMBL" id="EWM20508.1"/>
    </source>
</evidence>
<dbReference type="Gene3D" id="3.40.50.150">
    <property type="entry name" value="Vaccinia Virus protein VP39"/>
    <property type="match status" value="1"/>
</dbReference>
<dbReference type="SUPFAM" id="SSF53335">
    <property type="entry name" value="S-adenosyl-L-methionine-dependent methyltransferases"/>
    <property type="match status" value="1"/>
</dbReference>
<keyword evidence="1" id="KW-1133">Transmembrane helix</keyword>
<dbReference type="InterPro" id="IPR029063">
    <property type="entry name" value="SAM-dependent_MTases_sf"/>
</dbReference>
<dbReference type="EMBL" id="AZIL01003019">
    <property type="protein sequence ID" value="EWM20508.1"/>
    <property type="molecule type" value="Genomic_DNA"/>
</dbReference>
<dbReference type="CDD" id="cd02440">
    <property type="entry name" value="AdoMet_MTases"/>
    <property type="match status" value="1"/>
</dbReference>
<feature type="transmembrane region" description="Helical" evidence="1">
    <location>
        <begin position="21"/>
        <end position="40"/>
    </location>
</feature>
<keyword evidence="3" id="KW-1185">Reference proteome</keyword>
<sequence length="323" mass="36569">MVVALDEFNLNYSRCRKRDNLHVRRLTFCIIIMICTYFVLNRVELQERDDIQASQAQILKLENCQRLTAAQKNELLQEVNAYEKDQRFARKIAEAKGEIELDARFPACLAFLKTKVLTSGQSVLDLGSAAGALLRVIGEVLDTDGGRGRMVGVELVGGWVRAAKEIFGDKMEFYNSDITEFDEIDFKFDVITLLDVVEHVQPERYDCLFSTIERYSHPETAVYFHVPSPETQLLDADQFFENVVPHHVLVGGMADHGFQLEHFSFDTDTDCGSKGEIDGKSTRNKDAKCIMNGAPKYTHFLFRQVKNPNVLVVERSIKGASST</sequence>
<keyword evidence="1" id="KW-0472">Membrane</keyword>
<dbReference type="AlphaFoldDB" id="W7TAK6"/>
<name>W7TAK6_9STRA</name>
<dbReference type="OrthoDB" id="313126at2759"/>
<proteinExistence type="predicted"/>
<dbReference type="Pfam" id="PF13489">
    <property type="entry name" value="Methyltransf_23"/>
    <property type="match status" value="1"/>
</dbReference>
<comment type="caution">
    <text evidence="2">The sequence shown here is derived from an EMBL/GenBank/DDBJ whole genome shotgun (WGS) entry which is preliminary data.</text>
</comment>
<gene>
    <name evidence="2" type="ORF">Naga_100235g9</name>
</gene>
<evidence type="ECO:0000256" key="1">
    <source>
        <dbReference type="SAM" id="Phobius"/>
    </source>
</evidence>
<accession>W7TAK6</accession>
<reference evidence="2 3" key="1">
    <citation type="journal article" date="2014" name="Mol. Plant">
        <title>Chromosome Scale Genome Assembly and Transcriptome Profiling of Nannochloropsis gaditana in Nitrogen Depletion.</title>
        <authorList>
            <person name="Corteggiani Carpinelli E."/>
            <person name="Telatin A."/>
            <person name="Vitulo N."/>
            <person name="Forcato C."/>
            <person name="D'Angelo M."/>
            <person name="Schiavon R."/>
            <person name="Vezzi A."/>
            <person name="Giacometti G.M."/>
            <person name="Morosinotto T."/>
            <person name="Valle G."/>
        </authorList>
    </citation>
    <scope>NUCLEOTIDE SEQUENCE [LARGE SCALE GENOMIC DNA]</scope>
    <source>
        <strain evidence="2 3">B-31</strain>
    </source>
</reference>
<evidence type="ECO:0000313" key="3">
    <source>
        <dbReference type="Proteomes" id="UP000019335"/>
    </source>
</evidence>